<dbReference type="EMBL" id="CP086322">
    <property type="protein sequence ID" value="UQA95527.1"/>
    <property type="molecule type" value="Genomic_DNA"/>
</dbReference>
<accession>A0ABY4MDQ8</accession>
<dbReference type="Proteomes" id="UP000830115">
    <property type="component" value="Chromosome"/>
</dbReference>
<proteinExistence type="predicted"/>
<keyword evidence="2" id="KW-1185">Reference proteome</keyword>
<sequence length="73" mass="7536">MPPDLAFSMELRPISEDFVPQAPAVSGLDRDRLPGEAPSAESAMAAAASWATAEDAAEPAHVFEAVVRSRGGG</sequence>
<name>A0ABY4MDQ8_9ACTN</name>
<reference evidence="1" key="1">
    <citation type="submission" date="2021-10" db="EMBL/GenBank/DDBJ databases">
        <title>Streptomyces nigrumlapis sp.nov.,an antimicrobial producing actinobacterium isolated from Black Gobi rocks.</title>
        <authorList>
            <person name="Wen Y."/>
            <person name="Zhang W."/>
            <person name="Liu X.G."/>
        </authorList>
    </citation>
    <scope>NUCLEOTIDE SEQUENCE</scope>
    <source>
        <strain evidence="1">ST13-2-2</strain>
    </source>
</reference>
<evidence type="ECO:0000313" key="2">
    <source>
        <dbReference type="Proteomes" id="UP000830115"/>
    </source>
</evidence>
<gene>
    <name evidence="1" type="ORF">K9S39_30010</name>
</gene>
<evidence type="ECO:0000313" key="1">
    <source>
        <dbReference type="EMBL" id="UQA95527.1"/>
    </source>
</evidence>
<dbReference type="RefSeq" id="WP_248866440.1">
    <property type="nucleotide sequence ID" value="NZ_CP086322.1"/>
</dbReference>
<protein>
    <submittedName>
        <fullName evidence="1">Uncharacterized protein</fullName>
    </submittedName>
</protein>
<organism evidence="1 2">
    <name type="scientific">Streptomyces halobius</name>
    <dbReference type="NCBI Taxonomy" id="2879846"/>
    <lineage>
        <taxon>Bacteria</taxon>
        <taxon>Bacillati</taxon>
        <taxon>Actinomycetota</taxon>
        <taxon>Actinomycetes</taxon>
        <taxon>Kitasatosporales</taxon>
        <taxon>Streptomycetaceae</taxon>
        <taxon>Streptomyces</taxon>
    </lineage>
</organism>